<reference evidence="4" key="1">
    <citation type="submission" date="2016-10" db="EMBL/GenBank/DDBJ databases">
        <authorList>
            <person name="Varghese N."/>
            <person name="Submissions S."/>
        </authorList>
    </citation>
    <scope>NUCLEOTIDE SEQUENCE [LARGE SCALE GENOMIC DNA]</scope>
    <source>
        <strain evidence="4">CGMCC 4.3568</strain>
    </source>
</reference>
<gene>
    <name evidence="3" type="ORF">SAMN05216266_101548</name>
</gene>
<name>A0A1I0VWD1_9PSEU</name>
<proteinExistence type="predicted"/>
<organism evidence="3 4">
    <name type="scientific">Amycolatopsis marina</name>
    <dbReference type="NCBI Taxonomy" id="490629"/>
    <lineage>
        <taxon>Bacteria</taxon>
        <taxon>Bacillati</taxon>
        <taxon>Actinomycetota</taxon>
        <taxon>Actinomycetes</taxon>
        <taxon>Pseudonocardiales</taxon>
        <taxon>Pseudonocardiaceae</taxon>
        <taxon>Amycolatopsis</taxon>
    </lineage>
</organism>
<feature type="compositionally biased region" description="Acidic residues" evidence="1">
    <location>
        <begin position="1"/>
        <end position="10"/>
    </location>
</feature>
<dbReference type="RefSeq" id="WP_425425484.1">
    <property type="nucleotide sequence ID" value="NZ_FOKG01000001.1"/>
</dbReference>
<feature type="region of interest" description="Disordered" evidence="1">
    <location>
        <begin position="1"/>
        <end position="33"/>
    </location>
</feature>
<feature type="domain" description="DUF1707" evidence="2">
    <location>
        <begin position="30"/>
        <end position="82"/>
    </location>
</feature>
<dbReference type="PANTHER" id="PTHR40763">
    <property type="entry name" value="MEMBRANE PROTEIN-RELATED"/>
    <property type="match status" value="1"/>
</dbReference>
<dbReference type="Proteomes" id="UP000243799">
    <property type="component" value="Unassembled WGS sequence"/>
</dbReference>
<dbReference type="PANTHER" id="PTHR40763:SF5">
    <property type="entry name" value="MEMBRANE PROTEIN"/>
    <property type="match status" value="1"/>
</dbReference>
<evidence type="ECO:0000259" key="2">
    <source>
        <dbReference type="Pfam" id="PF08044"/>
    </source>
</evidence>
<dbReference type="InterPro" id="IPR012551">
    <property type="entry name" value="DUF1707_SHOCT-like"/>
</dbReference>
<accession>A0A1I0VWD1</accession>
<evidence type="ECO:0000313" key="3">
    <source>
        <dbReference type="EMBL" id="SFA80642.1"/>
    </source>
</evidence>
<protein>
    <recommendedName>
        <fullName evidence="2">DUF1707 domain-containing protein</fullName>
    </recommendedName>
</protein>
<dbReference type="STRING" id="490629.SAMN05216266_101548"/>
<evidence type="ECO:0000256" key="1">
    <source>
        <dbReference type="SAM" id="MobiDB-lite"/>
    </source>
</evidence>
<keyword evidence="4" id="KW-1185">Reference proteome</keyword>
<dbReference type="EMBL" id="FOKG01000001">
    <property type="protein sequence ID" value="SFA80642.1"/>
    <property type="molecule type" value="Genomic_DNA"/>
</dbReference>
<dbReference type="Pfam" id="PF08044">
    <property type="entry name" value="DUF1707"/>
    <property type="match status" value="1"/>
</dbReference>
<dbReference type="AlphaFoldDB" id="A0A1I0VWD1"/>
<evidence type="ECO:0000313" key="4">
    <source>
        <dbReference type="Proteomes" id="UP000243799"/>
    </source>
</evidence>
<sequence length="236" mass="25917">MAEEQSEEQSPETVTAPDPVDDERQRQRNLRVSDSEREHVVGLLQRAIGRGMLDLDEFTERTDVALAARTRGELNAVLVDLPGLVHRDAVPVTAAPGTPHNAGAGGGARAPEFPGYRGDRLELKAHGSTLKRNGRWHVPAEVYVRNKYGETKLDFTEAEVPHPVVHVDLDTKWGSVTMVIPETASVDINNITEVKWGSLEDKTNSNGKLGTPRYVLTGRVHGGSLTIKNPHRGLFR</sequence>
<feature type="compositionally biased region" description="Basic and acidic residues" evidence="1">
    <location>
        <begin position="22"/>
        <end position="33"/>
    </location>
</feature>